<dbReference type="RefSeq" id="XP_016214046.1">
    <property type="nucleotide sequence ID" value="XM_016357844.1"/>
</dbReference>
<evidence type="ECO:0000256" key="4">
    <source>
        <dbReference type="ARBA" id="ARBA00023004"/>
    </source>
</evidence>
<feature type="domain" description="Rieske" evidence="8">
    <location>
        <begin position="96"/>
        <end position="183"/>
    </location>
</feature>
<dbReference type="GeneID" id="27312463"/>
<dbReference type="PANTHER" id="PTHR43756">
    <property type="entry name" value="CHOLINE MONOOXYGENASE, CHLOROPLASTIC"/>
    <property type="match status" value="1"/>
</dbReference>
<evidence type="ECO:0000256" key="7">
    <source>
        <dbReference type="SAM" id="Phobius"/>
    </source>
</evidence>
<dbReference type="AlphaFoldDB" id="A0A0D1YU28"/>
<evidence type="ECO:0000256" key="2">
    <source>
        <dbReference type="ARBA" id="ARBA00022723"/>
    </source>
</evidence>
<dbReference type="HOGENOM" id="CLU_026244_1_3_1"/>
<keyword evidence="2" id="KW-0479">Metal-binding</keyword>
<dbReference type="InterPro" id="IPR036922">
    <property type="entry name" value="Rieske_2Fe-2S_sf"/>
</dbReference>
<dbReference type="SUPFAM" id="SSF50022">
    <property type="entry name" value="ISP domain"/>
    <property type="match status" value="1"/>
</dbReference>
<keyword evidence="7" id="KW-0812">Transmembrane</keyword>
<evidence type="ECO:0000259" key="8">
    <source>
        <dbReference type="PROSITE" id="PS51296"/>
    </source>
</evidence>
<name>A0A0D1YU28_9PEZI</name>
<dbReference type="GO" id="GO:0016491">
    <property type="term" value="F:oxidoreductase activity"/>
    <property type="evidence" value="ECO:0007669"/>
    <property type="project" value="UniProtKB-KW"/>
</dbReference>
<dbReference type="CDD" id="cd03469">
    <property type="entry name" value="Rieske_RO_Alpha_N"/>
    <property type="match status" value="1"/>
</dbReference>
<keyword evidence="4" id="KW-0408">Iron</keyword>
<dbReference type="InParanoid" id="A0A0D1YU28"/>
<feature type="coiled-coil region" evidence="6">
    <location>
        <begin position="322"/>
        <end position="349"/>
    </location>
</feature>
<dbReference type="Gene3D" id="3.90.380.10">
    <property type="entry name" value="Naphthalene 1,2-dioxygenase Alpha Subunit, Chain A, domain 1"/>
    <property type="match status" value="1"/>
</dbReference>
<evidence type="ECO:0000313" key="9">
    <source>
        <dbReference type="EMBL" id="KIW04177.1"/>
    </source>
</evidence>
<dbReference type="Gene3D" id="2.102.10.10">
    <property type="entry name" value="Rieske [2Fe-2S] iron-sulphur domain"/>
    <property type="match status" value="1"/>
</dbReference>
<keyword evidence="6" id="KW-0175">Coiled coil</keyword>
<keyword evidence="5" id="KW-0411">Iron-sulfur</keyword>
<gene>
    <name evidence="9" type="ORF">PV09_04490</name>
</gene>
<dbReference type="Pfam" id="PF00355">
    <property type="entry name" value="Rieske"/>
    <property type="match status" value="1"/>
</dbReference>
<evidence type="ECO:0000256" key="3">
    <source>
        <dbReference type="ARBA" id="ARBA00023002"/>
    </source>
</evidence>
<evidence type="ECO:0000256" key="6">
    <source>
        <dbReference type="SAM" id="Coils"/>
    </source>
</evidence>
<dbReference type="GO" id="GO:0046872">
    <property type="term" value="F:metal ion binding"/>
    <property type="evidence" value="ECO:0007669"/>
    <property type="project" value="UniProtKB-KW"/>
</dbReference>
<organism evidence="9 10">
    <name type="scientific">Verruconis gallopava</name>
    <dbReference type="NCBI Taxonomy" id="253628"/>
    <lineage>
        <taxon>Eukaryota</taxon>
        <taxon>Fungi</taxon>
        <taxon>Dikarya</taxon>
        <taxon>Ascomycota</taxon>
        <taxon>Pezizomycotina</taxon>
        <taxon>Dothideomycetes</taxon>
        <taxon>Pleosporomycetidae</taxon>
        <taxon>Venturiales</taxon>
        <taxon>Sympoventuriaceae</taxon>
        <taxon>Verruconis</taxon>
    </lineage>
</organism>
<keyword evidence="7" id="KW-1133">Transmembrane helix</keyword>
<dbReference type="PANTHER" id="PTHR43756:SF6">
    <property type="entry name" value="CLUSTER-BINDING PROTEIN, PUTATIVE (AFU_ORTHOLOGUE AFUA_6G03920)-RELATED"/>
    <property type="match status" value="1"/>
</dbReference>
<keyword evidence="3" id="KW-0560">Oxidoreductase</keyword>
<proteinExistence type="predicted"/>
<protein>
    <recommendedName>
        <fullName evidence="8">Rieske domain-containing protein</fullName>
    </recommendedName>
</protein>
<dbReference type="PROSITE" id="PS51296">
    <property type="entry name" value="RIESKE"/>
    <property type="match status" value="1"/>
</dbReference>
<dbReference type="GO" id="GO:0051537">
    <property type="term" value="F:2 iron, 2 sulfur cluster binding"/>
    <property type="evidence" value="ECO:0007669"/>
    <property type="project" value="UniProtKB-KW"/>
</dbReference>
<accession>A0A0D1YU28</accession>
<evidence type="ECO:0000256" key="1">
    <source>
        <dbReference type="ARBA" id="ARBA00022714"/>
    </source>
</evidence>
<dbReference type="InterPro" id="IPR001663">
    <property type="entry name" value="Rng_hydr_dOase-A"/>
</dbReference>
<dbReference type="EMBL" id="KN847541">
    <property type="protein sequence ID" value="KIW04177.1"/>
    <property type="molecule type" value="Genomic_DNA"/>
</dbReference>
<dbReference type="VEuPathDB" id="FungiDB:PV09_04490"/>
<keyword evidence="7" id="KW-0472">Membrane</keyword>
<sequence>MDVTDINLGVATVLTLSFITIPVLWVFSQRRASPVSNQTLVPDTSVPKDIGLDLTVAKVNDAPDGWFTDDGTFELERRAIFSQTWLCITHLSHFQKPGDYLSFTIADFPFFLILGKDRILRGFHNVCRHRAYNVTRKVMGSSLVLGCKYHGWSYDTKGNLTKAPQFDQVPGFKKEDNGLFQIWVRTDPNGFVFINFDADWDVFDPPTQGLNAFALHSNASKSSSYLAFWQKEANFNWKQVNALLEHSGVPQLDTSSNSFLDSLKRISHSVPKQSRIYFPSPVSALTTVGGAPLWHMTVVEPISATRSSIRRTLYMSTHRDTINGMESLISNLESEFEALVKALEVEYQEIKAIGGSRSLSRSQEELHSVIREHVRKERAAGKKITPALPLQISGQVNGSNCGIAEKLCRELDGLANSIAFSNPVSTSKSLDW</sequence>
<dbReference type="STRING" id="253628.A0A0D1YU28"/>
<dbReference type="InterPro" id="IPR017941">
    <property type="entry name" value="Rieske_2Fe-2S"/>
</dbReference>
<evidence type="ECO:0000256" key="5">
    <source>
        <dbReference type="ARBA" id="ARBA00023014"/>
    </source>
</evidence>
<dbReference type="OrthoDB" id="426882at2759"/>
<dbReference type="PRINTS" id="PR00090">
    <property type="entry name" value="RNGDIOXGNASE"/>
</dbReference>
<keyword evidence="1" id="KW-0001">2Fe-2S</keyword>
<dbReference type="Proteomes" id="UP000053259">
    <property type="component" value="Unassembled WGS sequence"/>
</dbReference>
<evidence type="ECO:0000313" key="10">
    <source>
        <dbReference type="Proteomes" id="UP000053259"/>
    </source>
</evidence>
<reference evidence="9 10" key="1">
    <citation type="submission" date="2015-01" db="EMBL/GenBank/DDBJ databases">
        <title>The Genome Sequence of Ochroconis gallopava CBS43764.</title>
        <authorList>
            <consortium name="The Broad Institute Genomics Platform"/>
            <person name="Cuomo C."/>
            <person name="de Hoog S."/>
            <person name="Gorbushina A."/>
            <person name="Stielow B."/>
            <person name="Teixiera M."/>
            <person name="Abouelleil A."/>
            <person name="Chapman S.B."/>
            <person name="Priest M."/>
            <person name="Young S.K."/>
            <person name="Wortman J."/>
            <person name="Nusbaum C."/>
            <person name="Birren B."/>
        </authorList>
    </citation>
    <scope>NUCLEOTIDE SEQUENCE [LARGE SCALE GENOMIC DNA]</scope>
    <source>
        <strain evidence="9 10">CBS 43764</strain>
    </source>
</reference>
<keyword evidence="10" id="KW-1185">Reference proteome</keyword>
<feature type="transmembrane region" description="Helical" evidence="7">
    <location>
        <begin position="6"/>
        <end position="27"/>
    </location>
</feature>